<dbReference type="AlphaFoldDB" id="A0A3P7LU37"/>
<dbReference type="Proteomes" id="UP000270094">
    <property type="component" value="Unassembled WGS sequence"/>
</dbReference>
<sequence>MELLKDYAHSDEDMSDDDAAKPVSIENCKSLALPSLTVAPEVNTKSIVKQIAIVDPRTKELMTNPTYEQLFQPEASEVPFICNKKYSFNLNVLA</sequence>
<evidence type="ECO:0000313" key="1">
    <source>
        <dbReference type="EMBL" id="VDM85825.1"/>
    </source>
</evidence>
<proteinExistence type="predicted"/>
<keyword evidence="2" id="KW-1185">Reference proteome</keyword>
<name>A0A3P7LU37_STRVU</name>
<protein>
    <submittedName>
        <fullName evidence="1">Uncharacterized protein</fullName>
    </submittedName>
</protein>
<reference evidence="1 2" key="1">
    <citation type="submission" date="2018-11" db="EMBL/GenBank/DDBJ databases">
        <authorList>
            <consortium name="Pathogen Informatics"/>
        </authorList>
    </citation>
    <scope>NUCLEOTIDE SEQUENCE [LARGE SCALE GENOMIC DNA]</scope>
</reference>
<gene>
    <name evidence="1" type="ORF">SVUK_LOCUS20823</name>
</gene>
<dbReference type="EMBL" id="UYYB01145854">
    <property type="protein sequence ID" value="VDM85825.1"/>
    <property type="molecule type" value="Genomic_DNA"/>
</dbReference>
<accession>A0A3P7LU37</accession>
<evidence type="ECO:0000313" key="2">
    <source>
        <dbReference type="Proteomes" id="UP000270094"/>
    </source>
</evidence>
<organism evidence="1 2">
    <name type="scientific">Strongylus vulgaris</name>
    <name type="common">Blood worm</name>
    <dbReference type="NCBI Taxonomy" id="40348"/>
    <lineage>
        <taxon>Eukaryota</taxon>
        <taxon>Metazoa</taxon>
        <taxon>Ecdysozoa</taxon>
        <taxon>Nematoda</taxon>
        <taxon>Chromadorea</taxon>
        <taxon>Rhabditida</taxon>
        <taxon>Rhabditina</taxon>
        <taxon>Rhabditomorpha</taxon>
        <taxon>Strongyloidea</taxon>
        <taxon>Strongylidae</taxon>
        <taxon>Strongylus</taxon>
    </lineage>
</organism>